<sequence length="253" mass="28346">VYWFEEKLPEAINEAIRWFQEDLPVALEELKKEFQPIIDKAGELATAFIESGPTIQEELQKTADFIQNTIAPSIISSYDGMLENIATTLTQTAGFWEEYGDRIIVIAGTSMRVVLGTIAGTIAFIINVISAGLTLLQGDWKGFWNTLITAVEDFAKPILVALGTSLEEVRQTWEDNINMWMEILRTWPKLMFYIGKDIVIGLLEGLVDAWEAIPEWIETALDDLISTMSSFLRLYSPSGLFEDIGQNIMAGLA</sequence>
<evidence type="ECO:0008006" key="2">
    <source>
        <dbReference type="Google" id="ProtNLM"/>
    </source>
</evidence>
<accession>X0YJ93</accession>
<feature type="non-terminal residue" evidence="1">
    <location>
        <position position="253"/>
    </location>
</feature>
<dbReference type="AlphaFoldDB" id="X0YJ93"/>
<comment type="caution">
    <text evidence="1">The sequence shown here is derived from an EMBL/GenBank/DDBJ whole genome shotgun (WGS) entry which is preliminary data.</text>
</comment>
<dbReference type="EMBL" id="BARS01040545">
    <property type="protein sequence ID" value="GAG36871.1"/>
    <property type="molecule type" value="Genomic_DNA"/>
</dbReference>
<evidence type="ECO:0000313" key="1">
    <source>
        <dbReference type="EMBL" id="GAG36871.1"/>
    </source>
</evidence>
<protein>
    <recommendedName>
        <fullName evidence="2">Phage tail tape measure protein</fullName>
    </recommendedName>
</protein>
<proteinExistence type="predicted"/>
<gene>
    <name evidence="1" type="ORF">S01H1_61786</name>
</gene>
<name>X0YJ93_9ZZZZ</name>
<feature type="non-terminal residue" evidence="1">
    <location>
        <position position="1"/>
    </location>
</feature>
<reference evidence="1" key="1">
    <citation type="journal article" date="2014" name="Front. Microbiol.">
        <title>High frequency of phylogenetically diverse reductive dehalogenase-homologous genes in deep subseafloor sedimentary metagenomes.</title>
        <authorList>
            <person name="Kawai M."/>
            <person name="Futagami T."/>
            <person name="Toyoda A."/>
            <person name="Takaki Y."/>
            <person name="Nishi S."/>
            <person name="Hori S."/>
            <person name="Arai W."/>
            <person name="Tsubouchi T."/>
            <person name="Morono Y."/>
            <person name="Uchiyama I."/>
            <person name="Ito T."/>
            <person name="Fujiyama A."/>
            <person name="Inagaki F."/>
            <person name="Takami H."/>
        </authorList>
    </citation>
    <scope>NUCLEOTIDE SEQUENCE</scope>
    <source>
        <strain evidence="1">Expedition CK06-06</strain>
    </source>
</reference>
<organism evidence="1">
    <name type="scientific">marine sediment metagenome</name>
    <dbReference type="NCBI Taxonomy" id="412755"/>
    <lineage>
        <taxon>unclassified sequences</taxon>
        <taxon>metagenomes</taxon>
        <taxon>ecological metagenomes</taxon>
    </lineage>
</organism>